<feature type="compositionally biased region" description="Low complexity" evidence="1">
    <location>
        <begin position="29"/>
        <end position="48"/>
    </location>
</feature>
<proteinExistence type="predicted"/>
<comment type="caution">
    <text evidence="2">The sequence shown here is derived from an EMBL/GenBank/DDBJ whole genome shotgun (WGS) entry which is preliminary data.</text>
</comment>
<keyword evidence="3" id="KW-1185">Reference proteome</keyword>
<feature type="compositionally biased region" description="Low complexity" evidence="1">
    <location>
        <begin position="1"/>
        <end position="12"/>
    </location>
</feature>
<organism evidence="2 3">
    <name type="scientific">Trifolium medium</name>
    <dbReference type="NCBI Taxonomy" id="97028"/>
    <lineage>
        <taxon>Eukaryota</taxon>
        <taxon>Viridiplantae</taxon>
        <taxon>Streptophyta</taxon>
        <taxon>Embryophyta</taxon>
        <taxon>Tracheophyta</taxon>
        <taxon>Spermatophyta</taxon>
        <taxon>Magnoliopsida</taxon>
        <taxon>eudicotyledons</taxon>
        <taxon>Gunneridae</taxon>
        <taxon>Pentapetalae</taxon>
        <taxon>rosids</taxon>
        <taxon>fabids</taxon>
        <taxon>Fabales</taxon>
        <taxon>Fabaceae</taxon>
        <taxon>Papilionoideae</taxon>
        <taxon>50 kb inversion clade</taxon>
        <taxon>NPAAA clade</taxon>
        <taxon>Hologalegina</taxon>
        <taxon>IRL clade</taxon>
        <taxon>Trifolieae</taxon>
        <taxon>Trifolium</taxon>
    </lineage>
</organism>
<accession>A0A392P4D9</accession>
<sequence length="142" mass="15279">SPVRIRSPVRSISPDRSRPSPRVERHSSYSRSRSPVKSRSSVESPSPRKASRDRRSGSSSRSPDGKKGLVSYGDGSPDSGQSNDMLKDSNAKISKTVLMKLGCGLSSGVMLYLVDLGTLSLPAMFSVAQAFELNLLNFGNGY</sequence>
<protein>
    <submittedName>
        <fullName evidence="2">Serine/arginine repetitive matrix protein 2-like</fullName>
    </submittedName>
</protein>
<reference evidence="2 3" key="1">
    <citation type="journal article" date="2018" name="Front. Plant Sci.">
        <title>Red Clover (Trifolium pratense) and Zigzag Clover (T. medium) - A Picture of Genomic Similarities and Differences.</title>
        <authorList>
            <person name="Dluhosova J."/>
            <person name="Istvanek J."/>
            <person name="Nedelnik J."/>
            <person name="Repkova J."/>
        </authorList>
    </citation>
    <scope>NUCLEOTIDE SEQUENCE [LARGE SCALE GENOMIC DNA]</scope>
    <source>
        <strain evidence="3">cv. 10/8</strain>
        <tissue evidence="2">Leaf</tissue>
    </source>
</reference>
<feature type="region of interest" description="Disordered" evidence="1">
    <location>
        <begin position="1"/>
        <end position="87"/>
    </location>
</feature>
<evidence type="ECO:0000313" key="2">
    <source>
        <dbReference type="EMBL" id="MCI06921.1"/>
    </source>
</evidence>
<dbReference type="EMBL" id="LXQA010063520">
    <property type="protein sequence ID" value="MCI06921.1"/>
    <property type="molecule type" value="Genomic_DNA"/>
</dbReference>
<dbReference type="AlphaFoldDB" id="A0A392P4D9"/>
<dbReference type="Proteomes" id="UP000265520">
    <property type="component" value="Unassembled WGS sequence"/>
</dbReference>
<evidence type="ECO:0000313" key="3">
    <source>
        <dbReference type="Proteomes" id="UP000265520"/>
    </source>
</evidence>
<feature type="compositionally biased region" description="Basic and acidic residues" evidence="1">
    <location>
        <begin position="13"/>
        <end position="27"/>
    </location>
</feature>
<feature type="non-terminal residue" evidence="2">
    <location>
        <position position="1"/>
    </location>
</feature>
<evidence type="ECO:0000256" key="1">
    <source>
        <dbReference type="SAM" id="MobiDB-lite"/>
    </source>
</evidence>
<name>A0A392P4D9_9FABA</name>